<dbReference type="Proteomes" id="UP000078390">
    <property type="component" value="Unassembled WGS sequence"/>
</dbReference>
<evidence type="ECO:0000313" key="8">
    <source>
        <dbReference type="EMBL" id="OAQ21242.1"/>
    </source>
</evidence>
<dbReference type="Gene3D" id="3.40.50.300">
    <property type="entry name" value="P-loop containing nucleotide triphosphate hydrolases"/>
    <property type="match status" value="1"/>
</dbReference>
<dbReference type="OrthoDB" id="5430039at2"/>
<sequence>MPVFPSQHLKRLVDLARKGRVAPLYLFVGDPEEAYAKASKIVSVLVEKGALYESFDLQEASFEDLMALLSEAALFGPLKVVLVKHGERLAGKKDIVSRILKSLAPGSRSLCLLAETYPEEDELYRYALEKGVVVPLNLQKGQARFLSDLPHLLSEAGKKMDREVAEYFLSLLGEDYARFRNELEKLILYTGDREIITRDDVEAVVSPDEEAALFLLGDVLMEKGPEVAWGILRRLLEGGEVPARVLKALTTFFKRLWLLHYLLSSKPELLRINRFDAFKSAYENLLKEVWPERPPAVLTKLHPYAVFRLKRHLRKFSSETFPKLFYYLWELDLALKKDFRDPYRAFYEFFIRVFELQRRGMFQKSPQVLESFG</sequence>
<keyword evidence="2" id="KW-0808">Transferase</keyword>
<dbReference type="EC" id="2.7.7.7" evidence="1"/>
<evidence type="ECO:0000256" key="6">
    <source>
        <dbReference type="ARBA" id="ARBA00034754"/>
    </source>
</evidence>
<dbReference type="InterPro" id="IPR005790">
    <property type="entry name" value="DNA_polIII_delta"/>
</dbReference>
<evidence type="ECO:0000256" key="7">
    <source>
        <dbReference type="ARBA" id="ARBA00049244"/>
    </source>
</evidence>
<keyword evidence="4" id="KW-0235">DNA replication</keyword>
<comment type="catalytic activity">
    <reaction evidence="7">
        <text>DNA(n) + a 2'-deoxyribonucleoside 5'-triphosphate = DNA(n+1) + diphosphate</text>
        <dbReference type="Rhea" id="RHEA:22508"/>
        <dbReference type="Rhea" id="RHEA-COMP:17339"/>
        <dbReference type="Rhea" id="RHEA-COMP:17340"/>
        <dbReference type="ChEBI" id="CHEBI:33019"/>
        <dbReference type="ChEBI" id="CHEBI:61560"/>
        <dbReference type="ChEBI" id="CHEBI:173112"/>
        <dbReference type="EC" id="2.7.7.7"/>
    </reaction>
</comment>
<comment type="similarity">
    <text evidence="6">Belongs to the DNA polymerase HolA subunit family.</text>
</comment>
<evidence type="ECO:0000256" key="3">
    <source>
        <dbReference type="ARBA" id="ARBA00022695"/>
    </source>
</evidence>
<evidence type="ECO:0000256" key="1">
    <source>
        <dbReference type="ARBA" id="ARBA00012417"/>
    </source>
</evidence>
<dbReference type="GO" id="GO:0003677">
    <property type="term" value="F:DNA binding"/>
    <property type="evidence" value="ECO:0007669"/>
    <property type="project" value="InterPro"/>
</dbReference>
<dbReference type="PANTHER" id="PTHR34388">
    <property type="entry name" value="DNA POLYMERASE III SUBUNIT DELTA"/>
    <property type="match status" value="1"/>
</dbReference>
<organism evidence="8 9">
    <name type="scientific">Thermosulfurimonas dismutans</name>
    <dbReference type="NCBI Taxonomy" id="999894"/>
    <lineage>
        <taxon>Bacteria</taxon>
        <taxon>Pseudomonadati</taxon>
        <taxon>Thermodesulfobacteriota</taxon>
        <taxon>Thermodesulfobacteria</taxon>
        <taxon>Thermodesulfobacteriales</taxon>
        <taxon>Thermodesulfobacteriaceae</taxon>
        <taxon>Thermosulfurimonas</taxon>
    </lineage>
</organism>
<evidence type="ECO:0000313" key="9">
    <source>
        <dbReference type="Proteomes" id="UP000078390"/>
    </source>
</evidence>
<proteinExistence type="inferred from homology"/>
<dbReference type="InterPro" id="IPR008921">
    <property type="entry name" value="DNA_pol3_clamp-load_cplx_C"/>
</dbReference>
<accession>A0A179D714</accession>
<comment type="caution">
    <text evidence="8">The sequence shown here is derived from an EMBL/GenBank/DDBJ whole genome shotgun (WGS) entry which is preliminary data.</text>
</comment>
<dbReference type="GO" id="GO:0003887">
    <property type="term" value="F:DNA-directed DNA polymerase activity"/>
    <property type="evidence" value="ECO:0007669"/>
    <property type="project" value="UniProtKB-KW"/>
</dbReference>
<dbReference type="STRING" id="999894.TDIS_0462"/>
<dbReference type="SUPFAM" id="SSF52540">
    <property type="entry name" value="P-loop containing nucleoside triphosphate hydrolases"/>
    <property type="match status" value="1"/>
</dbReference>
<dbReference type="AlphaFoldDB" id="A0A179D714"/>
<dbReference type="Gene3D" id="1.20.272.10">
    <property type="match status" value="1"/>
</dbReference>
<dbReference type="Gene3D" id="1.10.8.60">
    <property type="match status" value="1"/>
</dbReference>
<evidence type="ECO:0000256" key="2">
    <source>
        <dbReference type="ARBA" id="ARBA00022679"/>
    </source>
</evidence>
<dbReference type="EMBL" id="LWLG01000002">
    <property type="protein sequence ID" value="OAQ21242.1"/>
    <property type="molecule type" value="Genomic_DNA"/>
</dbReference>
<dbReference type="NCBIfam" id="TIGR01128">
    <property type="entry name" value="holA"/>
    <property type="match status" value="1"/>
</dbReference>
<keyword evidence="9" id="KW-1185">Reference proteome</keyword>
<dbReference type="GO" id="GO:0009360">
    <property type="term" value="C:DNA polymerase III complex"/>
    <property type="evidence" value="ECO:0007669"/>
    <property type="project" value="TreeGrafter"/>
</dbReference>
<dbReference type="GO" id="GO:0006261">
    <property type="term" value="P:DNA-templated DNA replication"/>
    <property type="evidence" value="ECO:0007669"/>
    <property type="project" value="TreeGrafter"/>
</dbReference>
<reference evidence="8 9" key="1">
    <citation type="submission" date="2016-04" db="EMBL/GenBank/DDBJ databases">
        <title>Genome analysis of Thermosulfurimonas dismutans, the first thermophilic sulfur-disproportionating bacterium of the phylum Thermodesulfobacteria.</title>
        <authorList>
            <person name="Mardanov A.V."/>
            <person name="Beletsky A.V."/>
            <person name="Kadnikov V.V."/>
            <person name="Slobodkin A.I."/>
            <person name="Ravin N.V."/>
        </authorList>
    </citation>
    <scope>NUCLEOTIDE SEQUENCE [LARGE SCALE GENOMIC DNA]</scope>
    <source>
        <strain evidence="8 9">S95</strain>
    </source>
</reference>
<dbReference type="InterPro" id="IPR027417">
    <property type="entry name" value="P-loop_NTPase"/>
</dbReference>
<dbReference type="SUPFAM" id="SSF48019">
    <property type="entry name" value="post-AAA+ oligomerization domain-like"/>
    <property type="match status" value="1"/>
</dbReference>
<protein>
    <recommendedName>
        <fullName evidence="1">DNA-directed DNA polymerase</fullName>
        <ecNumber evidence="1">2.7.7.7</ecNumber>
    </recommendedName>
</protein>
<name>A0A179D714_9BACT</name>
<evidence type="ECO:0000256" key="4">
    <source>
        <dbReference type="ARBA" id="ARBA00022705"/>
    </source>
</evidence>
<gene>
    <name evidence="8" type="ORF">TDIS_0462</name>
</gene>
<evidence type="ECO:0000256" key="5">
    <source>
        <dbReference type="ARBA" id="ARBA00022932"/>
    </source>
</evidence>
<dbReference type="RefSeq" id="WP_068668913.1">
    <property type="nucleotide sequence ID" value="NZ_LWLG01000002.1"/>
</dbReference>
<keyword evidence="5" id="KW-0239">DNA-directed DNA polymerase</keyword>
<keyword evidence="3" id="KW-0548">Nucleotidyltransferase</keyword>
<dbReference type="PANTHER" id="PTHR34388:SF1">
    <property type="entry name" value="DNA POLYMERASE III SUBUNIT DELTA"/>
    <property type="match status" value="1"/>
</dbReference>